<evidence type="ECO:0000259" key="31">
    <source>
        <dbReference type="Pfam" id="PF17900"/>
    </source>
</evidence>
<dbReference type="GO" id="GO:0043171">
    <property type="term" value="P:peptide catabolic process"/>
    <property type="evidence" value="ECO:0007669"/>
    <property type="project" value="TreeGrafter"/>
</dbReference>
<comment type="catalytic activity">
    <reaction evidence="2">
        <text>Release of N-terminal glutamate (and to a lesser extent aspartate) from a peptide.</text>
        <dbReference type="EC" id="3.4.11.7"/>
    </reaction>
</comment>
<feature type="chain" id="PRO_5008264465" description="Aminopeptidase" evidence="28">
    <location>
        <begin position="23"/>
        <end position="947"/>
    </location>
</feature>
<name>A0A194QLY2_PAPMA</name>
<dbReference type="InterPro" id="IPR050344">
    <property type="entry name" value="Peptidase_M1_aminopeptidases"/>
</dbReference>
<dbReference type="InterPro" id="IPR014782">
    <property type="entry name" value="Peptidase_M1_dom"/>
</dbReference>
<dbReference type="CDD" id="cd09601">
    <property type="entry name" value="M1_APN-Q_like"/>
    <property type="match status" value="1"/>
</dbReference>
<dbReference type="FunFam" id="1.10.390.10:FF:000013">
    <property type="entry name" value="Aminopeptidase N"/>
    <property type="match status" value="1"/>
</dbReference>
<keyword evidence="20" id="KW-0472">Membrane</keyword>
<evidence type="ECO:0000256" key="25">
    <source>
        <dbReference type="PIRSR" id="PIRSR634016-3"/>
    </source>
</evidence>
<evidence type="ECO:0000313" key="32">
    <source>
        <dbReference type="EMBL" id="KPJ05970.1"/>
    </source>
</evidence>
<evidence type="ECO:0000256" key="4">
    <source>
        <dbReference type="ARBA" id="ARBA00004609"/>
    </source>
</evidence>
<keyword evidence="7 27" id="KW-0031">Aminopeptidase</keyword>
<dbReference type="GO" id="GO:0008270">
    <property type="term" value="F:zinc ion binding"/>
    <property type="evidence" value="ECO:0007669"/>
    <property type="project" value="UniProtKB-UniRule"/>
</dbReference>
<dbReference type="Gene3D" id="2.60.40.1730">
    <property type="entry name" value="tricorn interacting facor f3 domain"/>
    <property type="match status" value="1"/>
</dbReference>
<evidence type="ECO:0000256" key="19">
    <source>
        <dbReference type="ARBA" id="ARBA00023049"/>
    </source>
</evidence>
<feature type="domain" description="Aminopeptidase N-like N-terminal" evidence="31">
    <location>
        <begin position="48"/>
        <end position="238"/>
    </location>
</feature>
<dbReference type="SUPFAM" id="SSF63737">
    <property type="entry name" value="Leukotriene A4 hydrolase N-terminal domain"/>
    <property type="match status" value="1"/>
</dbReference>
<dbReference type="GO" id="GO:0042277">
    <property type="term" value="F:peptide binding"/>
    <property type="evidence" value="ECO:0007669"/>
    <property type="project" value="TreeGrafter"/>
</dbReference>
<dbReference type="STRING" id="76193.A0A194QLY2"/>
<dbReference type="InterPro" id="IPR001930">
    <property type="entry name" value="Peptidase_M1"/>
</dbReference>
<feature type="site" description="Transition state stabilizer" evidence="26">
    <location>
        <position position="432"/>
    </location>
</feature>
<feature type="domain" description="ERAP1-like C-terminal" evidence="30">
    <location>
        <begin position="580"/>
        <end position="883"/>
    </location>
</feature>
<keyword evidence="12 25" id="KW-0479">Metal-binding</keyword>
<gene>
    <name evidence="32" type="ORF">RR48_14412</name>
</gene>
<comment type="catalytic activity">
    <reaction evidence="1">
        <text>Release of an N-terminal amino acid, Xaa-|-Yaa- from a peptide, amide or arylamide. Xaa is preferably Ala, but may be most amino acids including Pro (slow action). When a terminal hydrophobic residue is followed by a prolyl residue, the two may be released as an intact Xaa-Pro dipeptide.</text>
        <dbReference type="EC" id="3.4.11.2"/>
    </reaction>
</comment>
<keyword evidence="17" id="KW-0735">Signal-anchor</keyword>
<evidence type="ECO:0000259" key="30">
    <source>
        <dbReference type="Pfam" id="PF11838"/>
    </source>
</evidence>
<evidence type="ECO:0000256" key="7">
    <source>
        <dbReference type="ARBA" id="ARBA00022438"/>
    </source>
</evidence>
<evidence type="ECO:0000256" key="9">
    <source>
        <dbReference type="ARBA" id="ARBA00022622"/>
    </source>
</evidence>
<evidence type="ECO:0000256" key="22">
    <source>
        <dbReference type="ARBA" id="ARBA00023180"/>
    </source>
</evidence>
<sequence length="947" mass="107955">MYVFTLCMCLLLLVSLLGSALSVPLDIDDDVTRNVNYENYLLPGESYPTFYDVRLLLNPDVTDSFSGNVTIRIVPRRTTNQIVLQAMEMQIHTIRLTRSDSVQQNLFLSFVHERDDTHFLTINSNTPLVMGLTYIVDISYTSKFAENMFGVYISTYEEPGVGTQRLITSQLQPTFARRAFPCYDEPAYKAVFRTTIYAPPAYPVVRSNMPERTDLLKPEIPRYRKFEFQDTLMMSSYLLAYLVSKFEYVTNEASPLYNVPFRVYSRPGTQNTATFALDFGQRNMIALENYTQFTYAFPKMDKAAVPDFAAGAMENWGLVIYREVALLVRDGITTTNTKQNIGRIICHENVHMWFGNEVSPTTWTYTWLNEGFANFFENFATDLVLPEWRMMDQFVLLLQNVFQNDAVLGVNPMTHPVFTPSQIIGTFNAVAYQKSGSVIRMMQHFLTPEVFRRGLVIYLRNNSRRAVTPPDLYTALQQALNESSHSIPWPLATVLDRWTNQGGFPVLTVRRSAPGAQSIYVSQERFLTNRQLSSNYRWHVPINWVLSTNADFSNTSPQGWVPPSFPAVSFDIPGLSNADWYIVNKQQTGYYRVNYDVENWQALARVLNSSHQTIHVLNRAQIVDDSFNLARNGRLNYVHAFEISRYLVQEADYIPWASANTALSYLDIVLSGSDVYDLFKTYMLELSTPLYERLGFSSQLPEEHVTAYHRNIVLDIHCRLGNQHCVNRSQELLEQFRNDPSQRLNPDVQTTVFCSGLRGGDVNNFNFLWNQYLASTDSSEQSILLNALGCTSNAERRDFYLNQVISETSAVRDQDRHSVIVSVINSSPENMEEALDFVIEHFAAIQPRVQGLTGTTNILNAFARRLTTRQHSTKIETFISRHQSIFTAGELAAIGAIQENIAASIAWSDQNYATVSSWLNDNFRSNANALTSSLLILISLFIAVYNM</sequence>
<keyword evidence="18" id="KW-1133">Transmembrane helix</keyword>
<comment type="subcellular location">
    <subcellularLocation>
        <location evidence="4">Cell membrane</location>
        <topology evidence="4">Lipid-anchor</topology>
        <topology evidence="4">GPI-anchor</topology>
    </subcellularLocation>
    <subcellularLocation>
        <location evidence="3">Cell membrane</location>
        <topology evidence="3">Single-pass type II membrane protein</topology>
    </subcellularLocation>
</comment>
<dbReference type="InterPro" id="IPR024571">
    <property type="entry name" value="ERAP1-like_C_dom"/>
</dbReference>
<feature type="domain" description="Peptidase M1 membrane alanine aminopeptidase" evidence="29">
    <location>
        <begin position="275"/>
        <end position="484"/>
    </location>
</feature>
<evidence type="ECO:0000256" key="20">
    <source>
        <dbReference type="ARBA" id="ARBA00023136"/>
    </source>
</evidence>
<dbReference type="GO" id="GO:0005886">
    <property type="term" value="C:plasma membrane"/>
    <property type="evidence" value="ECO:0007669"/>
    <property type="project" value="UniProtKB-SubCell"/>
</dbReference>
<dbReference type="EC" id="3.4.11.-" evidence="27"/>
<feature type="binding site" evidence="25">
    <location>
        <position position="351"/>
    </location>
    <ligand>
        <name>Zn(2+)</name>
        <dbReference type="ChEBI" id="CHEBI:29105"/>
        <note>catalytic</note>
    </ligand>
</feature>
<evidence type="ECO:0000256" key="1">
    <source>
        <dbReference type="ARBA" id="ARBA00000098"/>
    </source>
</evidence>
<dbReference type="GO" id="GO:0070006">
    <property type="term" value="F:metalloaminopeptidase activity"/>
    <property type="evidence" value="ECO:0007669"/>
    <property type="project" value="TreeGrafter"/>
</dbReference>
<dbReference type="GO" id="GO:0016285">
    <property type="term" value="F:alanyl aminopeptidase activity"/>
    <property type="evidence" value="ECO:0007669"/>
    <property type="project" value="UniProtKB-EC"/>
</dbReference>
<dbReference type="GO" id="GO:0004230">
    <property type="term" value="F:glutamyl aminopeptidase activity"/>
    <property type="evidence" value="ECO:0007669"/>
    <property type="project" value="UniProtKB-EC"/>
</dbReference>
<dbReference type="AlphaFoldDB" id="A0A194QLY2"/>
<reference evidence="32 33" key="1">
    <citation type="journal article" date="2015" name="Nat. Commun.">
        <title>Outbred genome sequencing and CRISPR/Cas9 gene editing in butterflies.</title>
        <authorList>
            <person name="Li X."/>
            <person name="Fan D."/>
            <person name="Zhang W."/>
            <person name="Liu G."/>
            <person name="Zhang L."/>
            <person name="Zhao L."/>
            <person name="Fang X."/>
            <person name="Chen L."/>
            <person name="Dong Y."/>
            <person name="Chen Y."/>
            <person name="Ding Y."/>
            <person name="Zhao R."/>
            <person name="Feng M."/>
            <person name="Zhu Y."/>
            <person name="Feng Y."/>
            <person name="Jiang X."/>
            <person name="Zhu D."/>
            <person name="Xiang H."/>
            <person name="Feng X."/>
            <person name="Li S."/>
            <person name="Wang J."/>
            <person name="Zhang G."/>
            <person name="Kronforst M.R."/>
            <person name="Wang W."/>
        </authorList>
    </citation>
    <scope>NUCLEOTIDE SEQUENCE [LARGE SCALE GENOMIC DNA]</scope>
    <source>
        <strain evidence="32">Ya'a_city_454_Pm</strain>
        <tissue evidence="32">Whole body</tissue>
    </source>
</reference>
<evidence type="ECO:0000256" key="18">
    <source>
        <dbReference type="ARBA" id="ARBA00022989"/>
    </source>
</evidence>
<dbReference type="Pfam" id="PF17900">
    <property type="entry name" value="Peptidase_M1_N"/>
    <property type="match status" value="1"/>
</dbReference>
<comment type="similarity">
    <text evidence="5 27">Belongs to the peptidase M1 family.</text>
</comment>
<keyword evidence="33" id="KW-1185">Reference proteome</keyword>
<evidence type="ECO:0000256" key="23">
    <source>
        <dbReference type="ARBA" id="ARBA00023288"/>
    </source>
</evidence>
<dbReference type="GO" id="GO:0005615">
    <property type="term" value="C:extracellular space"/>
    <property type="evidence" value="ECO:0007669"/>
    <property type="project" value="TreeGrafter"/>
</dbReference>
<dbReference type="InterPro" id="IPR042097">
    <property type="entry name" value="Aminopeptidase_N-like_N_sf"/>
</dbReference>
<feature type="active site" description="Proton acceptor" evidence="24">
    <location>
        <position position="348"/>
    </location>
</feature>
<dbReference type="Gene3D" id="2.60.40.1910">
    <property type="match status" value="1"/>
</dbReference>
<evidence type="ECO:0000256" key="2">
    <source>
        <dbReference type="ARBA" id="ARBA00001703"/>
    </source>
</evidence>
<evidence type="ECO:0000256" key="8">
    <source>
        <dbReference type="ARBA" id="ARBA00022475"/>
    </source>
</evidence>
<dbReference type="InterPro" id="IPR034016">
    <property type="entry name" value="M1_APN-typ"/>
</dbReference>
<feature type="signal peptide" evidence="28">
    <location>
        <begin position="1"/>
        <end position="22"/>
    </location>
</feature>
<feature type="binding site" evidence="25">
    <location>
        <position position="347"/>
    </location>
    <ligand>
        <name>Zn(2+)</name>
        <dbReference type="ChEBI" id="CHEBI:29105"/>
        <note>catalytic</note>
    </ligand>
</feature>
<evidence type="ECO:0000256" key="14">
    <source>
        <dbReference type="ARBA" id="ARBA00022801"/>
    </source>
</evidence>
<dbReference type="PANTHER" id="PTHR11533">
    <property type="entry name" value="PROTEASE M1 ZINC METALLOPROTEASE"/>
    <property type="match status" value="1"/>
</dbReference>
<evidence type="ECO:0000256" key="21">
    <source>
        <dbReference type="ARBA" id="ARBA00023157"/>
    </source>
</evidence>
<evidence type="ECO:0000256" key="5">
    <source>
        <dbReference type="ARBA" id="ARBA00010136"/>
    </source>
</evidence>
<keyword evidence="13 28" id="KW-0732">Signal</keyword>
<keyword evidence="22" id="KW-0325">Glycoprotein</keyword>
<evidence type="ECO:0000256" key="28">
    <source>
        <dbReference type="SAM" id="SignalP"/>
    </source>
</evidence>
<dbReference type="SUPFAM" id="SSF55486">
    <property type="entry name" value="Metalloproteases ('zincins'), catalytic domain"/>
    <property type="match status" value="1"/>
</dbReference>
<evidence type="ECO:0000259" key="29">
    <source>
        <dbReference type="Pfam" id="PF01433"/>
    </source>
</evidence>
<proteinExistence type="inferred from homology"/>
<keyword evidence="10 27" id="KW-0645">Protease</keyword>
<dbReference type="InParanoid" id="A0A194QLY2"/>
<evidence type="ECO:0000256" key="3">
    <source>
        <dbReference type="ARBA" id="ARBA00004401"/>
    </source>
</evidence>
<protein>
    <recommendedName>
        <fullName evidence="27">Aminopeptidase</fullName>
        <ecNumber evidence="27">3.4.11.-</ecNumber>
    </recommendedName>
</protein>
<dbReference type="GO" id="GO:0005737">
    <property type="term" value="C:cytoplasm"/>
    <property type="evidence" value="ECO:0007669"/>
    <property type="project" value="TreeGrafter"/>
</dbReference>
<keyword evidence="14 27" id="KW-0378">Hydrolase</keyword>
<evidence type="ECO:0000256" key="26">
    <source>
        <dbReference type="PIRSR" id="PIRSR634016-4"/>
    </source>
</evidence>
<dbReference type="Pfam" id="PF11838">
    <property type="entry name" value="ERAP1_C"/>
    <property type="match status" value="1"/>
</dbReference>
<dbReference type="InterPro" id="IPR045357">
    <property type="entry name" value="Aminopeptidase_N-like_N"/>
</dbReference>
<keyword evidence="21" id="KW-1015">Disulfide bond</keyword>
<evidence type="ECO:0000256" key="13">
    <source>
        <dbReference type="ARBA" id="ARBA00022729"/>
    </source>
</evidence>
<dbReference type="InterPro" id="IPR027268">
    <property type="entry name" value="Peptidase_M4/M1_CTD_sf"/>
</dbReference>
<dbReference type="EMBL" id="KQ461198">
    <property type="protein sequence ID" value="KPJ05970.1"/>
    <property type="molecule type" value="Genomic_DNA"/>
</dbReference>
<evidence type="ECO:0000256" key="27">
    <source>
        <dbReference type="RuleBase" id="RU364040"/>
    </source>
</evidence>
<dbReference type="PANTHER" id="PTHR11533:SF276">
    <property type="entry name" value="GLUTAMYL AMINOPEPTIDASE"/>
    <property type="match status" value="1"/>
</dbReference>
<dbReference type="FunFam" id="2.60.40.1910:FF:000008">
    <property type="entry name" value="Aminopeptidase"/>
    <property type="match status" value="1"/>
</dbReference>
<evidence type="ECO:0000256" key="24">
    <source>
        <dbReference type="PIRSR" id="PIRSR634016-1"/>
    </source>
</evidence>
<accession>A0A194QLY2</accession>
<evidence type="ECO:0000313" key="33">
    <source>
        <dbReference type="Proteomes" id="UP000053240"/>
    </source>
</evidence>
<evidence type="ECO:0000256" key="16">
    <source>
        <dbReference type="ARBA" id="ARBA00022837"/>
    </source>
</evidence>
<organism evidence="32 33">
    <name type="scientific">Papilio machaon</name>
    <name type="common">Old World swallowtail butterfly</name>
    <dbReference type="NCBI Taxonomy" id="76193"/>
    <lineage>
        <taxon>Eukaryota</taxon>
        <taxon>Metazoa</taxon>
        <taxon>Ecdysozoa</taxon>
        <taxon>Arthropoda</taxon>
        <taxon>Hexapoda</taxon>
        <taxon>Insecta</taxon>
        <taxon>Pterygota</taxon>
        <taxon>Neoptera</taxon>
        <taxon>Endopterygota</taxon>
        <taxon>Lepidoptera</taxon>
        <taxon>Glossata</taxon>
        <taxon>Ditrysia</taxon>
        <taxon>Papilionoidea</taxon>
        <taxon>Papilionidae</taxon>
        <taxon>Papilioninae</taxon>
        <taxon>Papilio</taxon>
    </lineage>
</organism>
<dbReference type="FunFam" id="1.25.50.20:FF:000001">
    <property type="entry name" value="Aminopeptidase"/>
    <property type="match status" value="1"/>
</dbReference>
<comment type="cofactor">
    <cofactor evidence="25 27">
        <name>Zn(2+)</name>
        <dbReference type="ChEBI" id="CHEBI:29105"/>
    </cofactor>
    <text evidence="25 27">Binds 1 zinc ion per subunit.</text>
</comment>
<keyword evidence="16" id="KW-0106">Calcium</keyword>
<dbReference type="Gene3D" id="1.10.390.10">
    <property type="entry name" value="Neutral Protease Domain 2"/>
    <property type="match status" value="1"/>
</dbReference>
<keyword evidence="9" id="KW-0336">GPI-anchor</keyword>
<comment type="subunit">
    <text evidence="6">Homodimer; disulfide-linked.</text>
</comment>
<dbReference type="Pfam" id="PF01433">
    <property type="entry name" value="Peptidase_M1"/>
    <property type="match status" value="1"/>
</dbReference>
<feature type="binding site" evidence="25">
    <location>
        <position position="370"/>
    </location>
    <ligand>
        <name>Zn(2+)</name>
        <dbReference type="ChEBI" id="CHEBI:29105"/>
        <note>catalytic</note>
    </ligand>
</feature>
<evidence type="ECO:0000256" key="6">
    <source>
        <dbReference type="ARBA" id="ARBA00011748"/>
    </source>
</evidence>
<keyword evidence="23" id="KW-0449">Lipoprotein</keyword>
<evidence type="ECO:0000256" key="17">
    <source>
        <dbReference type="ARBA" id="ARBA00022968"/>
    </source>
</evidence>
<evidence type="ECO:0000256" key="11">
    <source>
        <dbReference type="ARBA" id="ARBA00022692"/>
    </source>
</evidence>
<keyword evidence="11" id="KW-0812">Transmembrane</keyword>
<dbReference type="GO" id="GO:0006508">
    <property type="term" value="P:proteolysis"/>
    <property type="evidence" value="ECO:0007669"/>
    <property type="project" value="UniProtKB-KW"/>
</dbReference>
<keyword evidence="15 25" id="KW-0862">Zinc</keyword>
<evidence type="ECO:0000256" key="12">
    <source>
        <dbReference type="ARBA" id="ARBA00022723"/>
    </source>
</evidence>
<dbReference type="FunCoup" id="A0A194QLY2">
    <property type="interactions" value="57"/>
</dbReference>
<dbReference type="Proteomes" id="UP000053240">
    <property type="component" value="Unassembled WGS sequence"/>
</dbReference>
<dbReference type="PRINTS" id="PR00756">
    <property type="entry name" value="ALADIPTASE"/>
</dbReference>
<keyword evidence="8" id="KW-1003">Cell membrane</keyword>
<evidence type="ECO:0000256" key="15">
    <source>
        <dbReference type="ARBA" id="ARBA00022833"/>
    </source>
</evidence>
<dbReference type="Gene3D" id="1.25.50.20">
    <property type="match status" value="1"/>
</dbReference>
<evidence type="ECO:0000256" key="10">
    <source>
        <dbReference type="ARBA" id="ARBA00022670"/>
    </source>
</evidence>
<dbReference type="GO" id="GO:0098552">
    <property type="term" value="C:side of membrane"/>
    <property type="evidence" value="ECO:0007669"/>
    <property type="project" value="UniProtKB-KW"/>
</dbReference>
<keyword evidence="19 27" id="KW-0482">Metalloprotease</keyword>